<evidence type="ECO:0008006" key="3">
    <source>
        <dbReference type="Google" id="ProtNLM"/>
    </source>
</evidence>
<protein>
    <recommendedName>
        <fullName evidence="3">STAS/SEC14 domain-containing protein</fullName>
    </recommendedName>
</protein>
<dbReference type="EMBL" id="JACASI010000010">
    <property type="protein sequence ID" value="MCQ3828220.1"/>
    <property type="molecule type" value="Genomic_DNA"/>
</dbReference>
<evidence type="ECO:0000313" key="1">
    <source>
        <dbReference type="EMBL" id="MCQ3828220.1"/>
    </source>
</evidence>
<accession>A0ABT1NWE8</accession>
<sequence length="133" mass="14717">MGFQVRFNATTRVVSAIFFDRVDAAEKRAAARQMAEKYGHLHPLNVLVDVRQADIEMSVAEREAFGTYVAHLQGVKHGRIAVLHAPEYNANVVIDGVARAEGLNVLEFVTEQAALQWLAEGEKSRSITGEVLR</sequence>
<gene>
    <name evidence="1" type="ORF">HXX02_02050</name>
</gene>
<name>A0ABT1NWE8_9GAMM</name>
<keyword evidence="2" id="KW-1185">Reference proteome</keyword>
<reference evidence="1" key="1">
    <citation type="thesis" date="2020" institute="Technische Universitat Dresden" country="Dresden, Germany">
        <title>The Agarolytic System of Microbulbifer elongatus PORT2, Isolated from Batu Karas, Pangandaran West Java Indonesia.</title>
        <authorList>
            <person name="Anggraeni S.R."/>
        </authorList>
    </citation>
    <scope>NUCLEOTIDE SEQUENCE</scope>
    <source>
        <strain evidence="1">PORT2</strain>
    </source>
</reference>
<proteinExistence type="predicted"/>
<evidence type="ECO:0000313" key="2">
    <source>
        <dbReference type="Proteomes" id="UP001205566"/>
    </source>
</evidence>
<organism evidence="1 2">
    <name type="scientific">Microbulbifer elongatus</name>
    <dbReference type="NCBI Taxonomy" id="86173"/>
    <lineage>
        <taxon>Bacteria</taxon>
        <taxon>Pseudomonadati</taxon>
        <taxon>Pseudomonadota</taxon>
        <taxon>Gammaproteobacteria</taxon>
        <taxon>Cellvibrionales</taxon>
        <taxon>Microbulbiferaceae</taxon>
        <taxon>Microbulbifer</taxon>
    </lineage>
</organism>
<dbReference type="Proteomes" id="UP001205566">
    <property type="component" value="Unassembled WGS sequence"/>
</dbReference>
<comment type="caution">
    <text evidence="1">The sequence shown here is derived from an EMBL/GenBank/DDBJ whole genome shotgun (WGS) entry which is preliminary data.</text>
</comment>
<dbReference type="RefSeq" id="WP_241301462.1">
    <property type="nucleotide sequence ID" value="NZ_JACASI010000010.1"/>
</dbReference>